<comment type="cofactor">
    <cofactor evidence="2 10">
        <name>NAD(+)</name>
        <dbReference type="ChEBI" id="CHEBI:57540"/>
    </cofactor>
</comment>
<dbReference type="SUPFAM" id="SSF51735">
    <property type="entry name" value="NAD(P)-binding Rossmann-fold domains"/>
    <property type="match status" value="1"/>
</dbReference>
<evidence type="ECO:0000256" key="8">
    <source>
        <dbReference type="ARBA" id="ARBA00023144"/>
    </source>
</evidence>
<proteinExistence type="inferred from homology"/>
<dbReference type="GO" id="GO:0005829">
    <property type="term" value="C:cytosol"/>
    <property type="evidence" value="ECO:0007669"/>
    <property type="project" value="TreeGrafter"/>
</dbReference>
<comment type="catalytic activity">
    <reaction evidence="1 10">
        <text>UDP-alpha-D-glucose = UDP-alpha-D-galactose</text>
        <dbReference type="Rhea" id="RHEA:22168"/>
        <dbReference type="ChEBI" id="CHEBI:58885"/>
        <dbReference type="ChEBI" id="CHEBI:66914"/>
        <dbReference type="EC" id="5.1.3.2"/>
    </reaction>
</comment>
<accession>A0A3S4YZF7</accession>
<comment type="similarity">
    <text evidence="4 10">Belongs to the NAD(P)-dependent epimerase/dehydratase family.</text>
</comment>
<dbReference type="OrthoDB" id="9801785at2"/>
<dbReference type="EC" id="5.1.3.2" evidence="5 10"/>
<organism evidence="12 13">
    <name type="scientific">Trueperella bialowiezensis</name>
    <dbReference type="NCBI Taxonomy" id="312285"/>
    <lineage>
        <taxon>Bacteria</taxon>
        <taxon>Bacillati</taxon>
        <taxon>Actinomycetota</taxon>
        <taxon>Actinomycetes</taxon>
        <taxon>Actinomycetales</taxon>
        <taxon>Actinomycetaceae</taxon>
        <taxon>Trueperella</taxon>
    </lineage>
</organism>
<dbReference type="UniPathway" id="UPA00214"/>
<dbReference type="RefSeq" id="WP_126417177.1">
    <property type="nucleotide sequence ID" value="NZ_LR134476.1"/>
</dbReference>
<dbReference type="Gene3D" id="3.40.50.720">
    <property type="entry name" value="NAD(P)-binding Rossmann-like Domain"/>
    <property type="match status" value="1"/>
</dbReference>
<dbReference type="AlphaFoldDB" id="A0A3S4YZF7"/>
<keyword evidence="9 10" id="KW-0413">Isomerase</keyword>
<dbReference type="PANTHER" id="PTHR43725:SF47">
    <property type="entry name" value="UDP-GLUCOSE 4-EPIMERASE"/>
    <property type="match status" value="1"/>
</dbReference>
<comment type="subunit">
    <text evidence="10">Homodimer.</text>
</comment>
<evidence type="ECO:0000256" key="5">
    <source>
        <dbReference type="ARBA" id="ARBA00013189"/>
    </source>
</evidence>
<dbReference type="NCBIfam" id="NF007956">
    <property type="entry name" value="PRK10675.1"/>
    <property type="match status" value="1"/>
</dbReference>
<evidence type="ECO:0000313" key="12">
    <source>
        <dbReference type="EMBL" id="VEI14144.1"/>
    </source>
</evidence>
<protein>
    <recommendedName>
        <fullName evidence="6 10">UDP-glucose 4-epimerase</fullName>
        <ecNumber evidence="5 10">5.1.3.2</ecNumber>
    </recommendedName>
</protein>
<comment type="pathway">
    <text evidence="3 10">Carbohydrate metabolism; galactose metabolism.</text>
</comment>
<gene>
    <name evidence="12" type="primary">galE</name>
    <name evidence="12" type="ORF">NCTC13354_01876</name>
</gene>
<evidence type="ECO:0000256" key="9">
    <source>
        <dbReference type="ARBA" id="ARBA00023235"/>
    </source>
</evidence>
<dbReference type="KEGG" id="tbw:NCTC13354_01876"/>
<dbReference type="InterPro" id="IPR001509">
    <property type="entry name" value="Epimerase_deHydtase"/>
</dbReference>
<dbReference type="GO" id="GO:0006012">
    <property type="term" value="P:galactose metabolic process"/>
    <property type="evidence" value="ECO:0007669"/>
    <property type="project" value="UniProtKB-UniPathway"/>
</dbReference>
<dbReference type="Pfam" id="PF01370">
    <property type="entry name" value="Epimerase"/>
    <property type="match status" value="1"/>
</dbReference>
<evidence type="ECO:0000256" key="10">
    <source>
        <dbReference type="RuleBase" id="RU366046"/>
    </source>
</evidence>
<dbReference type="Gene3D" id="3.90.25.10">
    <property type="entry name" value="UDP-galactose 4-epimerase, domain 1"/>
    <property type="match status" value="1"/>
</dbReference>
<evidence type="ECO:0000256" key="2">
    <source>
        <dbReference type="ARBA" id="ARBA00001911"/>
    </source>
</evidence>
<evidence type="ECO:0000256" key="1">
    <source>
        <dbReference type="ARBA" id="ARBA00000083"/>
    </source>
</evidence>
<keyword evidence="7 10" id="KW-0520">NAD</keyword>
<dbReference type="GO" id="GO:0003978">
    <property type="term" value="F:UDP-glucose 4-epimerase activity"/>
    <property type="evidence" value="ECO:0007669"/>
    <property type="project" value="UniProtKB-UniRule"/>
</dbReference>
<evidence type="ECO:0000256" key="7">
    <source>
        <dbReference type="ARBA" id="ARBA00023027"/>
    </source>
</evidence>
<reference evidence="12 13" key="1">
    <citation type="submission" date="2018-12" db="EMBL/GenBank/DDBJ databases">
        <authorList>
            <consortium name="Pathogen Informatics"/>
        </authorList>
    </citation>
    <scope>NUCLEOTIDE SEQUENCE [LARGE SCALE GENOMIC DNA]</scope>
    <source>
        <strain evidence="12 13">NCTC13354</strain>
    </source>
</reference>
<evidence type="ECO:0000256" key="4">
    <source>
        <dbReference type="ARBA" id="ARBA00007637"/>
    </source>
</evidence>
<keyword evidence="8" id="KW-0299">Galactose metabolism</keyword>
<name>A0A3S4YZF7_9ACTO</name>
<evidence type="ECO:0000256" key="6">
    <source>
        <dbReference type="ARBA" id="ARBA00018569"/>
    </source>
</evidence>
<keyword evidence="13" id="KW-1185">Reference proteome</keyword>
<dbReference type="NCBIfam" id="TIGR01179">
    <property type="entry name" value="galE"/>
    <property type="match status" value="1"/>
</dbReference>
<keyword evidence="10" id="KW-0119">Carbohydrate metabolism</keyword>
<sequence>MKVLVAGGAGYIGSHTVVELVAAGHEPIVVDNFSNSQETVIDRLEEITGTDIRWYKADLTDADLTRQIFDKERPDAVIHFAGLKAVGESVDKPLEYYENNLMTTFAITRGMIASGCSTIVFSSSATVYGDADLPLTEDVEHLDSLSPYGYTKVASERILTDFSHAYGFRLALLRYFNPVGAHQSGKIGENPLGRPNNLMPSVAQVATGRLDKLLIFGDDYPTRDGSAVRDYLHVVDLARAHVVALDKLPNFEERVKIWNLGTGTGTSVFELVDAFEQACGFEINKEVAPRRAGDRAEVYAAPDLARTELGWEAEFSIADMCADTWRWQQANPNGYPDGAAASRPETL</sequence>
<evidence type="ECO:0000256" key="3">
    <source>
        <dbReference type="ARBA" id="ARBA00004947"/>
    </source>
</evidence>
<dbReference type="PANTHER" id="PTHR43725">
    <property type="entry name" value="UDP-GLUCOSE 4-EPIMERASE"/>
    <property type="match status" value="1"/>
</dbReference>
<dbReference type="InterPro" id="IPR036291">
    <property type="entry name" value="NAD(P)-bd_dom_sf"/>
</dbReference>
<dbReference type="InterPro" id="IPR005886">
    <property type="entry name" value="UDP_G4E"/>
</dbReference>
<evidence type="ECO:0000259" key="11">
    <source>
        <dbReference type="Pfam" id="PF01370"/>
    </source>
</evidence>
<evidence type="ECO:0000313" key="13">
    <source>
        <dbReference type="Proteomes" id="UP000269542"/>
    </source>
</evidence>
<dbReference type="EMBL" id="LR134476">
    <property type="protein sequence ID" value="VEI14144.1"/>
    <property type="molecule type" value="Genomic_DNA"/>
</dbReference>
<feature type="domain" description="NAD-dependent epimerase/dehydratase" evidence="11">
    <location>
        <begin position="3"/>
        <end position="261"/>
    </location>
</feature>
<dbReference type="Proteomes" id="UP000269542">
    <property type="component" value="Chromosome"/>
</dbReference>
<dbReference type="CDD" id="cd05247">
    <property type="entry name" value="UDP_G4E_1_SDR_e"/>
    <property type="match status" value="1"/>
</dbReference>